<dbReference type="GO" id="GO:0006888">
    <property type="term" value="P:endoplasmic reticulum to Golgi vesicle-mediated transport"/>
    <property type="evidence" value="ECO:0007669"/>
    <property type="project" value="TreeGrafter"/>
</dbReference>
<reference evidence="2" key="1">
    <citation type="submission" date="2023-07" db="EMBL/GenBank/DDBJ databases">
        <title>Chromosome-level genome assembly of Artemia franciscana.</title>
        <authorList>
            <person name="Jo E."/>
        </authorList>
    </citation>
    <scope>NUCLEOTIDE SEQUENCE</scope>
    <source>
        <tissue evidence="2">Whole body</tissue>
    </source>
</reference>
<organism evidence="2 3">
    <name type="scientific">Artemia franciscana</name>
    <name type="common">Brine shrimp</name>
    <name type="synonym">Artemia sanfranciscana</name>
    <dbReference type="NCBI Taxonomy" id="6661"/>
    <lineage>
        <taxon>Eukaryota</taxon>
        <taxon>Metazoa</taxon>
        <taxon>Ecdysozoa</taxon>
        <taxon>Arthropoda</taxon>
        <taxon>Crustacea</taxon>
        <taxon>Branchiopoda</taxon>
        <taxon>Anostraca</taxon>
        <taxon>Artemiidae</taxon>
        <taxon>Artemia</taxon>
    </lineage>
</organism>
<dbReference type="PANTHER" id="PTHR34009">
    <property type="entry name" value="PROTEIN STAR"/>
    <property type="match status" value="1"/>
</dbReference>
<dbReference type="GO" id="GO:0016197">
    <property type="term" value="P:endosomal transport"/>
    <property type="evidence" value="ECO:0007669"/>
    <property type="project" value="TreeGrafter"/>
</dbReference>
<dbReference type="EMBL" id="JAVRJZ010000016">
    <property type="protein sequence ID" value="KAK2711142.1"/>
    <property type="molecule type" value="Genomic_DNA"/>
</dbReference>
<evidence type="ECO:0000313" key="2">
    <source>
        <dbReference type="EMBL" id="KAK2711142.1"/>
    </source>
</evidence>
<evidence type="ECO:0000259" key="1">
    <source>
        <dbReference type="Pfam" id="PF05050"/>
    </source>
</evidence>
<sequence>MFKILAKWLCFGVCIFFLALYFAKIISKGCSGGVSIEDEISFFQHNIIPPYEGEDAWDFQFPLNRNFSAGEYFMASIGSSWIDVLLILEVFFPKKKQRFFAEAGGADGELFGNTIYLEKFKSWNGILIEADPFYFHELLYKRRKTYAVKVCLSTSDSSYSARFQHEGILYKKNGRMRKNTNKGNGRVLYNERGHSGFGKDLKDKKGTERYGEVVTVSCFPFSTVLNKINITEVDVFFLDVEGQELGVLRTIPFQDISIHIIVVEYDGRADYLQQIREFLGAVGYELHDVFHSSWTLGDALFVQKGDYSKSRLKTISNDEIKRIIFKGTGSESTLDGIPNLRDILISQESA</sequence>
<evidence type="ECO:0000313" key="3">
    <source>
        <dbReference type="Proteomes" id="UP001187531"/>
    </source>
</evidence>
<dbReference type="GO" id="GO:0005886">
    <property type="term" value="C:plasma membrane"/>
    <property type="evidence" value="ECO:0007669"/>
    <property type="project" value="TreeGrafter"/>
</dbReference>
<gene>
    <name evidence="2" type="ORF">QYM36_012347</name>
</gene>
<dbReference type="Pfam" id="PF05050">
    <property type="entry name" value="Methyltransf_21"/>
    <property type="match status" value="1"/>
</dbReference>
<protein>
    <recommendedName>
        <fullName evidence="1">Methyltransferase FkbM domain-containing protein</fullName>
    </recommendedName>
</protein>
<name>A0AA88HUP2_ARTSF</name>
<dbReference type="PANTHER" id="PTHR34009:SF2">
    <property type="entry name" value="PROTEIN STAR"/>
    <property type="match status" value="1"/>
</dbReference>
<dbReference type="GO" id="GO:0031902">
    <property type="term" value="C:late endosome membrane"/>
    <property type="evidence" value="ECO:0007669"/>
    <property type="project" value="TreeGrafter"/>
</dbReference>
<proteinExistence type="predicted"/>
<comment type="caution">
    <text evidence="2">The sequence shown here is derived from an EMBL/GenBank/DDBJ whole genome shotgun (WGS) entry which is preliminary data.</text>
</comment>
<feature type="domain" description="Methyltransferase FkbM" evidence="1">
    <location>
        <begin position="104"/>
        <end position="286"/>
    </location>
</feature>
<dbReference type="GO" id="GO:0005789">
    <property type="term" value="C:endoplasmic reticulum membrane"/>
    <property type="evidence" value="ECO:0007669"/>
    <property type="project" value="TreeGrafter"/>
</dbReference>
<dbReference type="SUPFAM" id="SSF53335">
    <property type="entry name" value="S-adenosyl-L-methionine-dependent methyltransferases"/>
    <property type="match status" value="1"/>
</dbReference>
<dbReference type="Gene3D" id="3.40.50.150">
    <property type="entry name" value="Vaccinia Virus protein VP39"/>
    <property type="match status" value="1"/>
</dbReference>
<dbReference type="InterPro" id="IPR053202">
    <property type="entry name" value="EGF_Rcpt_Signaling_Reg"/>
</dbReference>
<dbReference type="Proteomes" id="UP001187531">
    <property type="component" value="Unassembled WGS sequence"/>
</dbReference>
<accession>A0AA88HUP2</accession>
<dbReference type="AlphaFoldDB" id="A0AA88HUP2"/>
<dbReference type="InterPro" id="IPR006342">
    <property type="entry name" value="FkbM_mtfrase"/>
</dbReference>
<keyword evidence="3" id="KW-1185">Reference proteome</keyword>
<dbReference type="InterPro" id="IPR029063">
    <property type="entry name" value="SAM-dependent_MTases_sf"/>
</dbReference>
<dbReference type="GO" id="GO:0005794">
    <property type="term" value="C:Golgi apparatus"/>
    <property type="evidence" value="ECO:0007669"/>
    <property type="project" value="TreeGrafter"/>
</dbReference>